<reference evidence="2" key="1">
    <citation type="submission" date="2020-05" db="EMBL/GenBank/DDBJ databases">
        <authorList>
            <person name="Chiriac C."/>
            <person name="Salcher M."/>
            <person name="Ghai R."/>
            <person name="Kavagutti S V."/>
        </authorList>
    </citation>
    <scope>NUCLEOTIDE SEQUENCE</scope>
</reference>
<keyword evidence="1" id="KW-1133">Transmembrane helix</keyword>
<evidence type="ECO:0000256" key="1">
    <source>
        <dbReference type="SAM" id="Phobius"/>
    </source>
</evidence>
<gene>
    <name evidence="2" type="ORF">UFOPK1392_01904</name>
</gene>
<feature type="transmembrane region" description="Helical" evidence="1">
    <location>
        <begin position="28"/>
        <end position="51"/>
    </location>
</feature>
<evidence type="ECO:0000313" key="2">
    <source>
        <dbReference type="EMBL" id="CAB4324140.1"/>
    </source>
</evidence>
<name>A0A6J5YDB1_9ZZZZ</name>
<organism evidence="2">
    <name type="scientific">freshwater metagenome</name>
    <dbReference type="NCBI Taxonomy" id="449393"/>
    <lineage>
        <taxon>unclassified sequences</taxon>
        <taxon>metagenomes</taxon>
        <taxon>ecological metagenomes</taxon>
    </lineage>
</organism>
<keyword evidence="1" id="KW-0812">Transmembrane</keyword>
<dbReference type="EMBL" id="CAEMXZ010000106">
    <property type="protein sequence ID" value="CAB4324140.1"/>
    <property type="molecule type" value="Genomic_DNA"/>
</dbReference>
<protein>
    <submittedName>
        <fullName evidence="2">Unannotated protein</fullName>
    </submittedName>
</protein>
<dbReference type="AlphaFoldDB" id="A0A6J5YDB1"/>
<proteinExistence type="predicted"/>
<keyword evidence="1" id="KW-0472">Membrane</keyword>
<accession>A0A6J5YDB1</accession>
<sequence length="69" mass="7375">MLGALALQVLLLGTFLLVAPIADLLGQVLPSAGGLMVAVCAFPVVIVADTVQKRATIRRRFRHLVRPRA</sequence>